<dbReference type="GO" id="GO:0016020">
    <property type="term" value="C:membrane"/>
    <property type="evidence" value="ECO:0007669"/>
    <property type="project" value="InterPro"/>
</dbReference>
<dbReference type="Pfam" id="PF03567">
    <property type="entry name" value="Sulfotransfer_2"/>
    <property type="match status" value="1"/>
</dbReference>
<evidence type="ECO:0000313" key="2">
    <source>
        <dbReference type="Proteomes" id="UP000198922"/>
    </source>
</evidence>
<protein>
    <submittedName>
        <fullName evidence="1">Sulfotransferase family protein</fullName>
    </submittedName>
</protein>
<gene>
    <name evidence="1" type="ORF">SAMN04488567_0216</name>
</gene>
<dbReference type="EMBL" id="FNAT01000012">
    <property type="protein sequence ID" value="SDF37093.1"/>
    <property type="molecule type" value="Genomic_DNA"/>
</dbReference>
<dbReference type="AlphaFoldDB" id="A0A1G7KIL6"/>
<keyword evidence="2" id="KW-1185">Reference proteome</keyword>
<reference evidence="2" key="1">
    <citation type="submission" date="2016-10" db="EMBL/GenBank/DDBJ databases">
        <authorList>
            <person name="Varghese N."/>
            <person name="Submissions S."/>
        </authorList>
    </citation>
    <scope>NUCLEOTIDE SEQUENCE [LARGE SCALE GENOMIC DNA]</scope>
    <source>
        <strain evidence="2">DSM 21424</strain>
    </source>
</reference>
<dbReference type="OrthoDB" id="1407035at2"/>
<dbReference type="Gene3D" id="3.40.50.300">
    <property type="entry name" value="P-loop containing nucleotide triphosphate hydrolases"/>
    <property type="match status" value="1"/>
</dbReference>
<dbReference type="SUPFAM" id="SSF52540">
    <property type="entry name" value="P-loop containing nucleoside triphosphate hydrolases"/>
    <property type="match status" value="1"/>
</dbReference>
<dbReference type="RefSeq" id="WP_090114978.1">
    <property type="nucleotide sequence ID" value="NZ_FNAT01000012.1"/>
</dbReference>
<dbReference type="Proteomes" id="UP000198922">
    <property type="component" value="Unassembled WGS sequence"/>
</dbReference>
<dbReference type="InterPro" id="IPR027417">
    <property type="entry name" value="P-loop_NTPase"/>
</dbReference>
<sequence length="263" mass="29921">MTVVVFLHVPKTAGQTIHHQLAAAVGRDKVSPIRTHTQAGRESQLPPGYRLHSGHIDWTDLETLPQDRFVFTVLRDPRERIASFYFFLRREAERAAPGTPADRLRAKDWSTDDYFFGGDAGWQNFVRDHYDNFYCSYFASRRMRGRGTLSGLSPEEVVRRARAGLDGLDGIYWIDGLAALEADMRRLGLPVKVVGRRSNAGALPENQMRWPKLLDMFETDTARRRVEDFVDRDIKLLASVPRPVVGPAPGWRSRFLAGLKIRS</sequence>
<dbReference type="STRING" id="521013.SAMN04488567_0216"/>
<proteinExistence type="predicted"/>
<organism evidence="1 2">
    <name type="scientific">Limimaricola pyoseonensis</name>
    <dbReference type="NCBI Taxonomy" id="521013"/>
    <lineage>
        <taxon>Bacteria</taxon>
        <taxon>Pseudomonadati</taxon>
        <taxon>Pseudomonadota</taxon>
        <taxon>Alphaproteobacteria</taxon>
        <taxon>Rhodobacterales</taxon>
        <taxon>Paracoccaceae</taxon>
        <taxon>Limimaricola</taxon>
    </lineage>
</organism>
<evidence type="ECO:0000313" key="1">
    <source>
        <dbReference type="EMBL" id="SDF37093.1"/>
    </source>
</evidence>
<accession>A0A1G7KIL6</accession>
<dbReference type="InterPro" id="IPR005331">
    <property type="entry name" value="Sulfotransferase"/>
</dbReference>
<keyword evidence="1" id="KW-0808">Transferase</keyword>
<name>A0A1G7KIL6_9RHOB</name>
<dbReference type="GO" id="GO:0008146">
    <property type="term" value="F:sulfotransferase activity"/>
    <property type="evidence" value="ECO:0007669"/>
    <property type="project" value="InterPro"/>
</dbReference>